<gene>
    <name evidence="2" type="ORF">IQ260_03275</name>
</gene>
<dbReference type="RefSeq" id="WP_193990808.1">
    <property type="nucleotide sequence ID" value="NZ_JADEXP010000015.1"/>
</dbReference>
<protein>
    <submittedName>
        <fullName evidence="2">Uncharacterized protein</fullName>
    </submittedName>
</protein>
<sequence length="82" mass="9132">MFIDSNQGTGVPPVPPTQDGSLPEHEYEDVRVILLGTLVSVQNTIATLFKLNYAEPNDWSRPLATGRPNEVMAILTRRVRVE</sequence>
<reference evidence="2" key="1">
    <citation type="submission" date="2020-10" db="EMBL/GenBank/DDBJ databases">
        <authorList>
            <person name="Castelo-Branco R."/>
            <person name="Eusebio N."/>
            <person name="Adriana R."/>
            <person name="Vieira A."/>
            <person name="Brugerolle De Fraissinette N."/>
            <person name="Rezende De Castro R."/>
            <person name="Schneider M.P."/>
            <person name="Vasconcelos V."/>
            <person name="Leao P.N."/>
        </authorList>
    </citation>
    <scope>NUCLEOTIDE SEQUENCE</scope>
    <source>
        <strain evidence="2">LEGE 11479</strain>
    </source>
</reference>
<evidence type="ECO:0000256" key="1">
    <source>
        <dbReference type="SAM" id="MobiDB-lite"/>
    </source>
</evidence>
<dbReference type="AlphaFoldDB" id="A0A928ZTI6"/>
<name>A0A928ZTI6_LEPEC</name>
<accession>A0A928ZTI6</accession>
<keyword evidence="3" id="KW-1185">Reference proteome</keyword>
<dbReference type="Proteomes" id="UP000615026">
    <property type="component" value="Unassembled WGS sequence"/>
</dbReference>
<evidence type="ECO:0000313" key="2">
    <source>
        <dbReference type="EMBL" id="MBE9065669.1"/>
    </source>
</evidence>
<evidence type="ECO:0000313" key="3">
    <source>
        <dbReference type="Proteomes" id="UP000615026"/>
    </source>
</evidence>
<organism evidence="2 3">
    <name type="scientific">Leptolyngbya cf. ectocarpi LEGE 11479</name>
    <dbReference type="NCBI Taxonomy" id="1828722"/>
    <lineage>
        <taxon>Bacteria</taxon>
        <taxon>Bacillati</taxon>
        <taxon>Cyanobacteriota</taxon>
        <taxon>Cyanophyceae</taxon>
        <taxon>Leptolyngbyales</taxon>
        <taxon>Leptolyngbyaceae</taxon>
        <taxon>Leptolyngbya group</taxon>
        <taxon>Leptolyngbya</taxon>
    </lineage>
</organism>
<proteinExistence type="predicted"/>
<comment type="caution">
    <text evidence="2">The sequence shown here is derived from an EMBL/GenBank/DDBJ whole genome shotgun (WGS) entry which is preliminary data.</text>
</comment>
<feature type="region of interest" description="Disordered" evidence="1">
    <location>
        <begin position="1"/>
        <end position="23"/>
    </location>
</feature>
<dbReference type="EMBL" id="JADEXP010000015">
    <property type="protein sequence ID" value="MBE9065669.1"/>
    <property type="molecule type" value="Genomic_DNA"/>
</dbReference>